<evidence type="ECO:0008006" key="9">
    <source>
        <dbReference type="Google" id="ProtNLM"/>
    </source>
</evidence>
<dbReference type="Pfam" id="PF24606">
    <property type="entry name" value="CEMIP_beta-hel"/>
    <property type="match status" value="1"/>
</dbReference>
<dbReference type="Pfam" id="PF10162">
    <property type="entry name" value="G8"/>
    <property type="match status" value="1"/>
</dbReference>
<dbReference type="PANTHER" id="PTHR46769:SF2">
    <property type="entry name" value="FIBROCYSTIN-L ISOFORM 2 PRECURSOR-RELATED"/>
    <property type="match status" value="1"/>
</dbReference>
<protein>
    <recommendedName>
        <fullName evidence="9">G8 domain-containing protein</fullName>
    </recommendedName>
</protein>
<feature type="compositionally biased region" description="Basic and acidic residues" evidence="3">
    <location>
        <begin position="1130"/>
        <end position="1143"/>
    </location>
</feature>
<evidence type="ECO:0000313" key="8">
    <source>
        <dbReference type="Proteomes" id="UP000721844"/>
    </source>
</evidence>
<keyword evidence="2" id="KW-0325">Glycoprotein</keyword>
<proteinExistence type="predicted"/>
<evidence type="ECO:0000313" key="7">
    <source>
        <dbReference type="EMBL" id="MCB8881474.1"/>
    </source>
</evidence>
<accession>A0A964E4H2</accession>
<keyword evidence="8" id="KW-1185">Reference proteome</keyword>
<reference evidence="7 8" key="1">
    <citation type="journal article" date="2021" name="Microorganisms">
        <title>Acidisoma silvae sp. nov. and Acidisomacellulosilytica sp. nov., Two Acidophilic Bacteria Isolated from Decaying Wood, Hydrolyzing Cellulose and Producing Poly-3-hydroxybutyrate.</title>
        <authorList>
            <person name="Mieszkin S."/>
            <person name="Pouder E."/>
            <person name="Uroz S."/>
            <person name="Simon-Colin C."/>
            <person name="Alain K."/>
        </authorList>
    </citation>
    <scope>NUCLEOTIDE SEQUENCE [LARGE SCALE GENOMIC DNA]</scope>
    <source>
        <strain evidence="7 8">HW T5.17</strain>
    </source>
</reference>
<evidence type="ECO:0000256" key="1">
    <source>
        <dbReference type="ARBA" id="ARBA00022729"/>
    </source>
</evidence>
<evidence type="ECO:0000259" key="5">
    <source>
        <dbReference type="Pfam" id="PF10162"/>
    </source>
</evidence>
<dbReference type="EMBL" id="JAESVA010000004">
    <property type="protein sequence ID" value="MCB8881474.1"/>
    <property type="molecule type" value="Genomic_DNA"/>
</dbReference>
<feature type="domain" description="CEMIP beta-helix" evidence="6">
    <location>
        <begin position="452"/>
        <end position="621"/>
    </location>
</feature>
<evidence type="ECO:0000259" key="6">
    <source>
        <dbReference type="Pfam" id="PF24606"/>
    </source>
</evidence>
<feature type="region of interest" description="Disordered" evidence="3">
    <location>
        <begin position="344"/>
        <end position="365"/>
    </location>
</feature>
<evidence type="ECO:0000256" key="3">
    <source>
        <dbReference type="SAM" id="MobiDB-lite"/>
    </source>
</evidence>
<feature type="region of interest" description="Disordered" evidence="3">
    <location>
        <begin position="1120"/>
        <end position="1143"/>
    </location>
</feature>
<sequence length="1550" mass="167032">MFTGQAPRNRGLYGLALPFAICLGWLSMPAPARADDASTVSPPPIRCSDVLAPQALAISDPKVESGRIALDAQPDLLVESDCVVKPGSYYFGHVNIIKGGSLIFKENDVPGPNNQITFWARSILIENQGAMKAGVDGDKPFGERGGKLDIVLYGPDQVFQDGKIIPAQGAVCASAMSGPNGAPCGIPQDTWISNGDDPVSLPGGAKKDYFYRYGPLMFDGAKTSTGAQGYFGSKTLGLSYGGTLQLKGAEGTDLGKAIFMQPADYPDPAQNKDNYKLNSGTSWARLNGDVKAGDNELKLDRRVQNDWQVGDEIVLSTTDYVPDHSEDLIITGFKDDHTITVRQAPDETSSCRKPSGELTPAEQETCTTTGPLHWGHNGTQFDIATLLGAQGKSMTGGMDPALQQSAETRAAVALLSRSIVIESGGDRAGETFADATNGSDVKHVPKNPNYAMGAITTFRQGFESLGIDGVEFRNLGVGGRMDHYAVHFHEARNVPPDTYIRDSSVNDSMTRWFVLHDTNGVELSRNVGWKSIGHGFYLEDGTEADNDLYSNIGIFARAGVVSSDNPRNIPGILSQKSMEPSVRYRSDAVNPSIFWITNGWNELAGNMAVGAGTCGTCFWYVPSINSDRMDVPSTGASMLTNQKWEGYSAEQEPYPIGRAGAGSTPVKLFYKNYCSTAMAALNFTSDASPCDAMSNPLAGTPEAGKIAPIVNPLAASGVVDAANMAAAMYYPNILPGLVRIPTICDPNKPGSCATVDRCSNTDPKTCGITVADHFTTSFNWPQTNFAAVWMRGAWNIFDNSFISDVQNGGLTLVSGGDYSRSSVPLGYWALASHSVFAGFTQPQDGGAFDGPHEYALEQGPCAALNCDRRYGNVRIAQNQGIAFALSDWATNQRLFSIYDGPAYEDANAFLNVKSVGCDNAETCMYWGKPGVRRLDASASGIDDAGYLPNAAIGWKQPNGFYYPPAFGSRNLFFDNVDIRHFVTTPITKRGTYLTDAAEAQKQLVGSGIVPTNAFTNYTDVDRQTVLNDEDGSLTGFVKTVSVNDDFSSIETVGGKSVLNKPLGGFFGAPIQAEECESSTGVNPDNACANQVPQTPPSTRTSPYEYVTTVVYPECAKQGTKDDACGSMTGDDNRNPIPEEKEVTSPRRMINENQRGGDWSKDCAGPFCTGVKLYRQDLTTEEAAQAGVATYPREWQQWADNGCDDQAAIAKAVQLMAQRTVLRAEGKTLPPDEAAAAEQAAEELEKCNFPFIRMAGASEWQRSSLTVNGGTYYLDTTTSQNEQRSTNALGAPTDTNINYVDCAYRQGNLKTLNCEPRSVNVFKGGETYDVLFLFVTPTIEQTYQIYVGDGFNKDTDIHGVQVPDSNQHFKIDPWSAMPKSWIENAKMISSDPKEEPARKDVLQITVNFSEVEGLNPKDSKVIDSGETCQPHSFCEPDGTSPSGCGCNIKALEEQPWQSLSPTLKASCQNACETWAVHDLDYPKSGILGFSFTLPKTFTAEDQYRRPQPAPAAIDAAPWNVELTSPKDEALAGVCYHAPNQTPGKGSCGVPN</sequence>
<name>A0A964E4H2_9PROT</name>
<evidence type="ECO:0000256" key="2">
    <source>
        <dbReference type="ARBA" id="ARBA00023180"/>
    </source>
</evidence>
<comment type="caution">
    <text evidence="7">The sequence shown here is derived from an EMBL/GenBank/DDBJ whole genome shotgun (WGS) entry which is preliminary data.</text>
</comment>
<evidence type="ECO:0000256" key="4">
    <source>
        <dbReference type="SAM" id="SignalP"/>
    </source>
</evidence>
<dbReference type="InterPro" id="IPR055401">
    <property type="entry name" value="CEMIP_beta-hel_dom"/>
</dbReference>
<dbReference type="InterPro" id="IPR052387">
    <property type="entry name" value="Fibrocystin"/>
</dbReference>
<dbReference type="Proteomes" id="UP000721844">
    <property type="component" value="Unassembled WGS sequence"/>
</dbReference>
<feature type="signal peptide" evidence="4">
    <location>
        <begin position="1"/>
        <end position="34"/>
    </location>
</feature>
<dbReference type="InterPro" id="IPR019316">
    <property type="entry name" value="G8_domain"/>
</dbReference>
<dbReference type="RefSeq" id="WP_227308143.1">
    <property type="nucleotide sequence ID" value="NZ_JAESVA010000004.1"/>
</dbReference>
<keyword evidence="1 4" id="KW-0732">Signal</keyword>
<feature type="chain" id="PRO_5036871991" description="G8 domain-containing protein" evidence="4">
    <location>
        <begin position="35"/>
        <end position="1550"/>
    </location>
</feature>
<feature type="domain" description="G8" evidence="5">
    <location>
        <begin position="89"/>
        <end position="164"/>
    </location>
</feature>
<gene>
    <name evidence="7" type="ORF">ACELLULO517_14585</name>
</gene>
<dbReference type="PANTHER" id="PTHR46769">
    <property type="entry name" value="POLYCYSTIC KIDNEY AND HEPATIC DISEASE 1 (AUTOSOMAL RECESSIVE)-LIKE 1"/>
    <property type="match status" value="1"/>
</dbReference>
<organism evidence="7 8">
    <name type="scientific">Acidisoma cellulosilyticum</name>
    <dbReference type="NCBI Taxonomy" id="2802395"/>
    <lineage>
        <taxon>Bacteria</taxon>
        <taxon>Pseudomonadati</taxon>
        <taxon>Pseudomonadota</taxon>
        <taxon>Alphaproteobacteria</taxon>
        <taxon>Acetobacterales</taxon>
        <taxon>Acidocellaceae</taxon>
        <taxon>Acidisoma</taxon>
    </lineage>
</organism>